<feature type="transmembrane region" description="Helical" evidence="5">
    <location>
        <begin position="46"/>
        <end position="64"/>
    </location>
</feature>
<keyword evidence="3 5" id="KW-1133">Transmembrane helix</keyword>
<name>A0A0H2S0E8_9AGAM</name>
<evidence type="ECO:0000256" key="1">
    <source>
        <dbReference type="ARBA" id="ARBA00004141"/>
    </source>
</evidence>
<dbReference type="OrthoDB" id="3358017at2759"/>
<feature type="transmembrane region" description="Helical" evidence="5">
    <location>
        <begin position="20"/>
        <end position="39"/>
    </location>
</feature>
<feature type="transmembrane region" description="Helical" evidence="5">
    <location>
        <begin position="153"/>
        <end position="175"/>
    </location>
</feature>
<feature type="transmembrane region" description="Helical" evidence="5">
    <location>
        <begin position="230"/>
        <end position="249"/>
    </location>
</feature>
<dbReference type="GO" id="GO:0016020">
    <property type="term" value="C:membrane"/>
    <property type="evidence" value="ECO:0007669"/>
    <property type="project" value="UniProtKB-SubCell"/>
</dbReference>
<reference evidence="6 7" key="1">
    <citation type="submission" date="2015-04" db="EMBL/GenBank/DDBJ databases">
        <title>Complete genome sequence of Schizopora paradoxa KUC8140, a cosmopolitan wood degrader in East Asia.</title>
        <authorList>
            <consortium name="DOE Joint Genome Institute"/>
            <person name="Min B."/>
            <person name="Park H."/>
            <person name="Jang Y."/>
            <person name="Kim J.-J."/>
            <person name="Kim K.H."/>
            <person name="Pangilinan J."/>
            <person name="Lipzen A."/>
            <person name="Riley R."/>
            <person name="Grigoriev I.V."/>
            <person name="Spatafora J.W."/>
            <person name="Choi I.-G."/>
        </authorList>
    </citation>
    <scope>NUCLEOTIDE SEQUENCE [LARGE SCALE GENOMIC DNA]</scope>
    <source>
        <strain evidence="6 7">KUC8140</strain>
    </source>
</reference>
<keyword evidence="7" id="KW-1185">Reference proteome</keyword>
<evidence type="ECO:0008006" key="8">
    <source>
        <dbReference type="Google" id="ProtNLM"/>
    </source>
</evidence>
<gene>
    <name evidence="6" type="ORF">SCHPADRAFT_936671</name>
</gene>
<proteinExistence type="predicted"/>
<evidence type="ECO:0000256" key="2">
    <source>
        <dbReference type="ARBA" id="ARBA00022692"/>
    </source>
</evidence>
<dbReference type="InterPro" id="IPR007568">
    <property type="entry name" value="RTA1"/>
</dbReference>
<dbReference type="STRING" id="27342.A0A0H2S0E8"/>
<keyword evidence="4 5" id="KW-0472">Membrane</keyword>
<evidence type="ECO:0000313" key="6">
    <source>
        <dbReference type="EMBL" id="KLO17830.1"/>
    </source>
</evidence>
<dbReference type="PANTHER" id="PTHR31465:SF1">
    <property type="entry name" value="PROTEIN RTA1-RELATED"/>
    <property type="match status" value="1"/>
</dbReference>
<dbReference type="AlphaFoldDB" id="A0A0H2S0E8"/>
<dbReference type="Proteomes" id="UP000053477">
    <property type="component" value="Unassembled WGS sequence"/>
</dbReference>
<feature type="transmembrane region" description="Helical" evidence="5">
    <location>
        <begin position="76"/>
        <end position="99"/>
    </location>
</feature>
<evidence type="ECO:0000313" key="7">
    <source>
        <dbReference type="Proteomes" id="UP000053477"/>
    </source>
</evidence>
<protein>
    <recommendedName>
        <fullName evidence="8">RTA1-domain-containing protein</fullName>
    </recommendedName>
</protein>
<feature type="transmembrane region" description="Helical" evidence="5">
    <location>
        <begin position="196"/>
        <end position="215"/>
    </location>
</feature>
<organism evidence="6 7">
    <name type="scientific">Schizopora paradoxa</name>
    <dbReference type="NCBI Taxonomy" id="27342"/>
    <lineage>
        <taxon>Eukaryota</taxon>
        <taxon>Fungi</taxon>
        <taxon>Dikarya</taxon>
        <taxon>Basidiomycota</taxon>
        <taxon>Agaricomycotina</taxon>
        <taxon>Agaricomycetes</taxon>
        <taxon>Hymenochaetales</taxon>
        <taxon>Schizoporaceae</taxon>
        <taxon>Schizopora</taxon>
    </lineage>
</organism>
<dbReference type="PANTHER" id="PTHR31465">
    <property type="entry name" value="PROTEIN RTA1-RELATED"/>
    <property type="match status" value="1"/>
</dbReference>
<evidence type="ECO:0000256" key="5">
    <source>
        <dbReference type="SAM" id="Phobius"/>
    </source>
</evidence>
<evidence type="ECO:0000256" key="3">
    <source>
        <dbReference type="ARBA" id="ARBA00022989"/>
    </source>
</evidence>
<dbReference type="EMBL" id="KQ085900">
    <property type="protein sequence ID" value="KLO17830.1"/>
    <property type="molecule type" value="Genomic_DNA"/>
</dbReference>
<accession>A0A0H2S0E8</accession>
<evidence type="ECO:0000256" key="4">
    <source>
        <dbReference type="ARBA" id="ARBA00023136"/>
    </source>
</evidence>
<dbReference type="InParanoid" id="A0A0H2S0E8"/>
<feature type="transmembrane region" description="Helical" evidence="5">
    <location>
        <begin position="120"/>
        <end position="141"/>
    </location>
</feature>
<sequence>MADMERTALQSVYDYEPSTPLAVVSGAVFVTISASLLYRLVLRRDWWGLCLPIGVSAYASGFALRPVVKHHSDSTGLFIAMQLLIITSPATFLAFNYIVYGRFIRNRIGRGYCLFRPTSIAKIFVFSDVLTFMIQGAGGGIETSRSNGKLGTNILLLGLILQIVSYLFFVTLILYTHRTVAKANKVIRYDRAWRTVYLLYFSSLFIVIRGVYRIVEFGQGRLGLLVTHEVFFYTLDTLPLFFATVIYVFQWPGIYTEAQDMANAGRMDSQRDVEKHLERQATDNQYSV</sequence>
<comment type="subcellular location">
    <subcellularLocation>
        <location evidence="1">Membrane</location>
        <topology evidence="1">Multi-pass membrane protein</topology>
    </subcellularLocation>
</comment>
<dbReference type="Pfam" id="PF04479">
    <property type="entry name" value="RTA1"/>
    <property type="match status" value="1"/>
</dbReference>
<keyword evidence="2 5" id="KW-0812">Transmembrane</keyword>